<protein>
    <submittedName>
        <fullName evidence="2">Glycosyl transferase</fullName>
    </submittedName>
</protein>
<dbReference type="AlphaFoldDB" id="A0A1I7WMT1"/>
<dbReference type="Proteomes" id="UP000095283">
    <property type="component" value="Unplaced"/>
</dbReference>
<name>A0A1I7WMT1_HETBA</name>
<reference evidence="2" key="1">
    <citation type="submission" date="2016-11" db="UniProtKB">
        <authorList>
            <consortium name="WormBaseParasite"/>
        </authorList>
    </citation>
    <scope>IDENTIFICATION</scope>
</reference>
<keyword evidence="1" id="KW-1185">Reference proteome</keyword>
<proteinExistence type="predicted"/>
<dbReference type="WBParaSite" id="Hba_06451">
    <property type="protein sequence ID" value="Hba_06451"/>
    <property type="gene ID" value="Hba_06451"/>
</dbReference>
<organism evidence="1 2">
    <name type="scientific">Heterorhabditis bacteriophora</name>
    <name type="common">Entomopathogenic nematode worm</name>
    <dbReference type="NCBI Taxonomy" id="37862"/>
    <lineage>
        <taxon>Eukaryota</taxon>
        <taxon>Metazoa</taxon>
        <taxon>Ecdysozoa</taxon>
        <taxon>Nematoda</taxon>
        <taxon>Chromadorea</taxon>
        <taxon>Rhabditida</taxon>
        <taxon>Rhabditina</taxon>
        <taxon>Rhabditomorpha</taxon>
        <taxon>Strongyloidea</taxon>
        <taxon>Heterorhabditidae</taxon>
        <taxon>Heterorhabditis</taxon>
    </lineage>
</organism>
<accession>A0A1I7WMT1</accession>
<sequence length="74" mass="8835">MFRQIFVEERDAYMTHALHTLLIKNSAEKRLSWERTDAVWQPLRIIKMSFRLAFWGAVGYMLYRGGVRVAKRFA</sequence>
<evidence type="ECO:0000313" key="2">
    <source>
        <dbReference type="WBParaSite" id="Hba_06451"/>
    </source>
</evidence>
<evidence type="ECO:0000313" key="1">
    <source>
        <dbReference type="Proteomes" id="UP000095283"/>
    </source>
</evidence>